<gene>
    <name evidence="2" type="ORF">O181_037101</name>
</gene>
<keyword evidence="3" id="KW-1185">Reference proteome</keyword>
<organism evidence="2 3">
    <name type="scientific">Austropuccinia psidii MF-1</name>
    <dbReference type="NCBI Taxonomy" id="1389203"/>
    <lineage>
        <taxon>Eukaryota</taxon>
        <taxon>Fungi</taxon>
        <taxon>Dikarya</taxon>
        <taxon>Basidiomycota</taxon>
        <taxon>Pucciniomycotina</taxon>
        <taxon>Pucciniomycetes</taxon>
        <taxon>Pucciniales</taxon>
        <taxon>Sphaerophragmiaceae</taxon>
        <taxon>Austropuccinia</taxon>
    </lineage>
</organism>
<dbReference type="AlphaFoldDB" id="A0A9Q3D5K5"/>
<evidence type="ECO:0000313" key="3">
    <source>
        <dbReference type="Proteomes" id="UP000765509"/>
    </source>
</evidence>
<sequence>MGPLGPFWTKWAHLSQFWPPIPPVPQMEKRTPRTTYCPLSTPGLWQSPEATKSSSARSPLHSGERLLFTNVLCTMDSGMVHIWYNISLSTSFAQQSNGDGFRTKLGHFKPSLQIQHPFQRKSFQSFSLAIHGGYQKTL</sequence>
<feature type="region of interest" description="Disordered" evidence="1">
    <location>
        <begin position="38"/>
        <end position="59"/>
    </location>
</feature>
<comment type="caution">
    <text evidence="2">The sequence shown here is derived from an EMBL/GenBank/DDBJ whole genome shotgun (WGS) entry which is preliminary data.</text>
</comment>
<evidence type="ECO:0000256" key="1">
    <source>
        <dbReference type="SAM" id="MobiDB-lite"/>
    </source>
</evidence>
<reference evidence="2" key="1">
    <citation type="submission" date="2021-03" db="EMBL/GenBank/DDBJ databases">
        <title>Draft genome sequence of rust myrtle Austropuccinia psidii MF-1, a brazilian biotype.</title>
        <authorList>
            <person name="Quecine M.C."/>
            <person name="Pachon D.M.R."/>
            <person name="Bonatelli M.L."/>
            <person name="Correr F.H."/>
            <person name="Franceschini L.M."/>
            <person name="Leite T.F."/>
            <person name="Margarido G.R.A."/>
            <person name="Almeida C.A."/>
            <person name="Ferrarezi J.A."/>
            <person name="Labate C.A."/>
        </authorList>
    </citation>
    <scope>NUCLEOTIDE SEQUENCE</scope>
    <source>
        <strain evidence="2">MF-1</strain>
    </source>
</reference>
<protein>
    <submittedName>
        <fullName evidence="2">Uncharacterized protein</fullName>
    </submittedName>
</protein>
<dbReference type="EMBL" id="AVOT02014157">
    <property type="protein sequence ID" value="MBW0497386.1"/>
    <property type="molecule type" value="Genomic_DNA"/>
</dbReference>
<feature type="compositionally biased region" description="Polar residues" evidence="1">
    <location>
        <begin position="48"/>
        <end position="57"/>
    </location>
</feature>
<name>A0A9Q3D5K5_9BASI</name>
<evidence type="ECO:0000313" key="2">
    <source>
        <dbReference type="EMBL" id="MBW0497386.1"/>
    </source>
</evidence>
<accession>A0A9Q3D5K5</accession>
<dbReference type="Proteomes" id="UP000765509">
    <property type="component" value="Unassembled WGS sequence"/>
</dbReference>
<proteinExistence type="predicted"/>